<dbReference type="EMBL" id="UAWB01000002">
    <property type="protein sequence ID" value="SQB26740.1"/>
    <property type="molecule type" value="Genomic_DNA"/>
</dbReference>
<reference evidence="3 5" key="2">
    <citation type="submission" date="2018-06" db="EMBL/GenBank/DDBJ databases">
        <authorList>
            <consortium name="Pathogen Informatics"/>
            <person name="Doyle S."/>
        </authorList>
    </citation>
    <scope>NUCLEOTIDE SEQUENCE [LARGE SCALE GENOMIC DNA]</scope>
    <source>
        <strain evidence="3 5">NCTC13492</strain>
    </source>
</reference>
<keyword evidence="1" id="KW-0472">Membrane</keyword>
<reference evidence="2 4" key="1">
    <citation type="submission" date="2016-10" db="EMBL/GenBank/DDBJ databases">
        <authorList>
            <person name="Varghese N."/>
            <person name="Submissions S."/>
        </authorList>
    </citation>
    <scope>NUCLEOTIDE SEQUENCE [LARGE SCALE GENOMIC DNA]</scope>
    <source>
        <strain evidence="2 4">DSM 19299</strain>
    </source>
</reference>
<accession>A0A2X2XK67</accession>
<keyword evidence="1" id="KW-1133">Transmembrane helix</keyword>
<gene>
    <name evidence="3" type="ORF">NCTC13492_00418</name>
    <name evidence="2" type="ORF">SAMN05421542_0633</name>
</gene>
<name>A0A2X2XK67_CHRJE</name>
<proteinExistence type="predicted"/>
<keyword evidence="4" id="KW-1185">Reference proteome</keyword>
<dbReference type="RefSeq" id="WP_089733471.1">
    <property type="nucleotide sequence ID" value="NZ_FNEG01000001.1"/>
</dbReference>
<dbReference type="AlphaFoldDB" id="A0A2X2XK67"/>
<organism evidence="3 5">
    <name type="scientific">Chryseobacterium jejuense</name>
    <dbReference type="NCBI Taxonomy" id="445960"/>
    <lineage>
        <taxon>Bacteria</taxon>
        <taxon>Pseudomonadati</taxon>
        <taxon>Bacteroidota</taxon>
        <taxon>Flavobacteriia</taxon>
        <taxon>Flavobacteriales</taxon>
        <taxon>Weeksellaceae</taxon>
        <taxon>Chryseobacterium group</taxon>
        <taxon>Chryseobacterium</taxon>
    </lineage>
</organism>
<keyword evidence="1" id="KW-0812">Transmembrane</keyword>
<dbReference type="Proteomes" id="UP000251670">
    <property type="component" value="Unassembled WGS sequence"/>
</dbReference>
<dbReference type="EMBL" id="FNEG01000001">
    <property type="protein sequence ID" value="SDI26461.1"/>
    <property type="molecule type" value="Genomic_DNA"/>
</dbReference>
<evidence type="ECO:0000313" key="2">
    <source>
        <dbReference type="EMBL" id="SDI26461.1"/>
    </source>
</evidence>
<evidence type="ECO:0000313" key="4">
    <source>
        <dbReference type="Proteomes" id="UP000199426"/>
    </source>
</evidence>
<evidence type="ECO:0000313" key="5">
    <source>
        <dbReference type="Proteomes" id="UP000251670"/>
    </source>
</evidence>
<feature type="transmembrane region" description="Helical" evidence="1">
    <location>
        <begin position="6"/>
        <end position="30"/>
    </location>
</feature>
<protein>
    <submittedName>
        <fullName evidence="3">Uncharacterized protein</fullName>
    </submittedName>
</protein>
<evidence type="ECO:0000313" key="3">
    <source>
        <dbReference type="EMBL" id="SQB26740.1"/>
    </source>
</evidence>
<sequence length="147" mass="17131">MSINSITIGFLSFIFVLLFSGCSYLTDFYIQNLTGTKKIITIKYNYLISQAIKNDPAKFRFNYENGILSPKDFQKIKSLKSIEKIEVKDSAIVLEVQPNSTTRINRSHNGRWRYMIKSVEVDGKSFSTEELQRKTKFISNDYVYRIE</sequence>
<dbReference type="OrthoDB" id="1272252at2"/>
<dbReference type="Proteomes" id="UP000199426">
    <property type="component" value="Unassembled WGS sequence"/>
</dbReference>
<evidence type="ECO:0000256" key="1">
    <source>
        <dbReference type="SAM" id="Phobius"/>
    </source>
</evidence>